<organism evidence="3 4">
    <name type="scientific">Podarcis lilfordi</name>
    <name type="common">Lilford's wall lizard</name>
    <dbReference type="NCBI Taxonomy" id="74358"/>
    <lineage>
        <taxon>Eukaryota</taxon>
        <taxon>Metazoa</taxon>
        <taxon>Chordata</taxon>
        <taxon>Craniata</taxon>
        <taxon>Vertebrata</taxon>
        <taxon>Euteleostomi</taxon>
        <taxon>Lepidosauria</taxon>
        <taxon>Squamata</taxon>
        <taxon>Bifurcata</taxon>
        <taxon>Unidentata</taxon>
        <taxon>Episquamata</taxon>
        <taxon>Laterata</taxon>
        <taxon>Lacertibaenia</taxon>
        <taxon>Lacertidae</taxon>
        <taxon>Podarcis</taxon>
    </lineage>
</organism>
<evidence type="ECO:0000313" key="3">
    <source>
        <dbReference type="EMBL" id="CAI5794300.1"/>
    </source>
</evidence>
<dbReference type="GO" id="GO:0035513">
    <property type="term" value="P:oxidative RNA demethylation"/>
    <property type="evidence" value="ECO:0007669"/>
    <property type="project" value="TreeGrafter"/>
</dbReference>
<feature type="region of interest" description="Disordered" evidence="2">
    <location>
        <begin position="82"/>
        <end position="120"/>
    </location>
</feature>
<comment type="cofactor">
    <cofactor evidence="1">
        <name>Fe(2+)</name>
        <dbReference type="ChEBI" id="CHEBI:29033"/>
    </cofactor>
    <text evidence="1">Binds 1 Fe(2+) ion per subunit.</text>
</comment>
<dbReference type="AlphaFoldDB" id="A0AA35LDE0"/>
<feature type="binding site" evidence="1">
    <location>
        <position position="20"/>
    </location>
    <ligand>
        <name>Fe cation</name>
        <dbReference type="ChEBI" id="CHEBI:24875"/>
        <note>catalytic</note>
    </ligand>
</feature>
<feature type="compositionally biased region" description="Basic residues" evidence="2">
    <location>
        <begin position="110"/>
        <end position="120"/>
    </location>
</feature>
<proteinExistence type="predicted"/>
<evidence type="ECO:0000256" key="1">
    <source>
        <dbReference type="PIRSR" id="PIRSR604574-2"/>
    </source>
</evidence>
<dbReference type="Proteomes" id="UP001178461">
    <property type="component" value="Chromosome Z"/>
</dbReference>
<dbReference type="GO" id="GO:0005634">
    <property type="term" value="C:nucleus"/>
    <property type="evidence" value="ECO:0007669"/>
    <property type="project" value="TreeGrafter"/>
</dbReference>
<gene>
    <name evidence="3" type="ORF">PODLI_1B000024</name>
</gene>
<dbReference type="GO" id="GO:0035516">
    <property type="term" value="F:broad specificity oxidative DNA demethylase activity"/>
    <property type="evidence" value="ECO:0007669"/>
    <property type="project" value="TreeGrafter"/>
</dbReference>
<evidence type="ECO:0000256" key="2">
    <source>
        <dbReference type="SAM" id="MobiDB-lite"/>
    </source>
</evidence>
<sequence length="120" mass="13568">MFMHSGDMMIMSSYSRLLYHVCPRILPNLEGKLLPSCLELPLSADLPEDSVMEPCSQEDKQVFAKYLQTSHINMIVKQVPAEGQSFPSEARTERDLDVSSLGSYHEEHSKIKKHKSGKDS</sequence>
<dbReference type="PANTHER" id="PTHR16557">
    <property type="entry name" value="ALKYLATED DNA REPAIR PROTEIN ALKB-RELATED"/>
    <property type="match status" value="1"/>
</dbReference>
<accession>A0AA35LDE0</accession>
<dbReference type="GO" id="GO:0008198">
    <property type="term" value="F:ferrous iron binding"/>
    <property type="evidence" value="ECO:0007669"/>
    <property type="project" value="TreeGrafter"/>
</dbReference>
<dbReference type="InterPro" id="IPR004574">
    <property type="entry name" value="Alkb"/>
</dbReference>
<protein>
    <submittedName>
        <fullName evidence="3">Uncharacterized protein</fullName>
    </submittedName>
</protein>
<keyword evidence="1" id="KW-0408">Iron</keyword>
<dbReference type="GO" id="GO:0005737">
    <property type="term" value="C:cytoplasm"/>
    <property type="evidence" value="ECO:0007669"/>
    <property type="project" value="TreeGrafter"/>
</dbReference>
<dbReference type="GO" id="GO:0035515">
    <property type="term" value="F:oxidative RNA demethylase activity"/>
    <property type="evidence" value="ECO:0007669"/>
    <property type="project" value="TreeGrafter"/>
</dbReference>
<evidence type="ECO:0000313" key="4">
    <source>
        <dbReference type="Proteomes" id="UP001178461"/>
    </source>
</evidence>
<dbReference type="EMBL" id="OX395140">
    <property type="protein sequence ID" value="CAI5794300.1"/>
    <property type="molecule type" value="Genomic_DNA"/>
</dbReference>
<keyword evidence="1" id="KW-0479">Metal-binding</keyword>
<reference evidence="3" key="1">
    <citation type="submission" date="2022-12" db="EMBL/GenBank/DDBJ databases">
        <authorList>
            <person name="Alioto T."/>
            <person name="Alioto T."/>
            <person name="Gomez Garrido J."/>
        </authorList>
    </citation>
    <scope>NUCLEOTIDE SEQUENCE</scope>
</reference>
<keyword evidence="4" id="KW-1185">Reference proteome</keyword>
<dbReference type="PANTHER" id="PTHR16557:SF2">
    <property type="entry name" value="NUCLEIC ACID DIOXYGENASE ALKBH1"/>
    <property type="match status" value="1"/>
</dbReference>
<name>A0AA35LDE0_9SAUR</name>